<keyword evidence="2" id="KW-0597">Phosphoprotein</keyword>
<dbReference type="PROSITE" id="PS52004">
    <property type="entry name" value="KS3_2"/>
    <property type="match status" value="1"/>
</dbReference>
<keyword evidence="9" id="KW-1185">Reference proteome</keyword>
<dbReference type="RefSeq" id="WP_380649008.1">
    <property type="nucleotide sequence ID" value="NZ_JBHSJB010000053.1"/>
</dbReference>
<dbReference type="Pfam" id="PF00109">
    <property type="entry name" value="ketoacyl-synt"/>
    <property type="match status" value="1"/>
</dbReference>
<dbReference type="InterPro" id="IPR013217">
    <property type="entry name" value="Methyltransf_12"/>
</dbReference>
<feature type="compositionally biased region" description="Low complexity" evidence="5">
    <location>
        <begin position="1598"/>
        <end position="1609"/>
    </location>
</feature>
<dbReference type="CDD" id="cd00833">
    <property type="entry name" value="PKS"/>
    <property type="match status" value="1"/>
</dbReference>
<proteinExistence type="predicted"/>
<evidence type="ECO:0000313" key="9">
    <source>
        <dbReference type="Proteomes" id="UP001595833"/>
    </source>
</evidence>
<accession>A0ABV9YGC1</accession>
<keyword evidence="1" id="KW-0596">Phosphopantetheine</keyword>
<dbReference type="InterPro" id="IPR020841">
    <property type="entry name" value="PKS_Beta-ketoAc_synthase_dom"/>
</dbReference>
<dbReference type="InterPro" id="IPR001031">
    <property type="entry name" value="Thioesterase"/>
</dbReference>
<comment type="caution">
    <text evidence="8">The sequence shown here is derived from an EMBL/GenBank/DDBJ whole genome shotgun (WGS) entry which is preliminary data.</text>
</comment>
<dbReference type="InterPro" id="IPR016035">
    <property type="entry name" value="Acyl_Trfase/lysoPLipase"/>
</dbReference>
<dbReference type="InterPro" id="IPR014043">
    <property type="entry name" value="Acyl_transferase_dom"/>
</dbReference>
<evidence type="ECO:0000256" key="5">
    <source>
        <dbReference type="SAM" id="MobiDB-lite"/>
    </source>
</evidence>
<feature type="region of interest" description="Disordered" evidence="5">
    <location>
        <begin position="1"/>
        <end position="24"/>
    </location>
</feature>
<dbReference type="InterPro" id="IPR020802">
    <property type="entry name" value="TesA-like"/>
</dbReference>
<dbReference type="Gene3D" id="3.40.366.10">
    <property type="entry name" value="Malonyl-Coenzyme A Acyl Carrier Protein, domain 2"/>
    <property type="match status" value="1"/>
</dbReference>
<dbReference type="InterPro" id="IPR016039">
    <property type="entry name" value="Thiolase-like"/>
</dbReference>
<reference evidence="9" key="1">
    <citation type="journal article" date="2019" name="Int. J. Syst. Evol. Microbiol.">
        <title>The Global Catalogue of Microorganisms (GCM) 10K type strain sequencing project: providing services to taxonomists for standard genome sequencing and annotation.</title>
        <authorList>
            <consortium name="The Broad Institute Genomics Platform"/>
            <consortium name="The Broad Institute Genome Sequencing Center for Infectious Disease"/>
            <person name="Wu L."/>
            <person name="Ma J."/>
        </authorList>
    </citation>
    <scope>NUCLEOTIDE SEQUENCE [LARGE SCALE GENOMIC DNA]</scope>
    <source>
        <strain evidence="9">KCTC 12848</strain>
    </source>
</reference>
<dbReference type="PANTHER" id="PTHR43775:SF37">
    <property type="entry name" value="SI:DKEY-61P9.11"/>
    <property type="match status" value="1"/>
</dbReference>
<dbReference type="Pfam" id="PF02801">
    <property type="entry name" value="Ketoacyl-synt_C"/>
    <property type="match status" value="1"/>
</dbReference>
<dbReference type="InterPro" id="IPR014031">
    <property type="entry name" value="Ketoacyl_synth_C"/>
</dbReference>
<dbReference type="InterPro" id="IPR036736">
    <property type="entry name" value="ACP-like_sf"/>
</dbReference>
<gene>
    <name evidence="8" type="ORF">ACFPFM_42565</name>
</gene>
<dbReference type="Proteomes" id="UP001595833">
    <property type="component" value="Unassembled WGS sequence"/>
</dbReference>
<dbReference type="Pfam" id="PF08242">
    <property type="entry name" value="Methyltransf_12"/>
    <property type="match status" value="1"/>
</dbReference>
<dbReference type="InterPro" id="IPR029058">
    <property type="entry name" value="AB_hydrolase_fold"/>
</dbReference>
<dbReference type="Pfam" id="PF00550">
    <property type="entry name" value="PP-binding"/>
    <property type="match status" value="1"/>
</dbReference>
<dbReference type="InterPro" id="IPR001227">
    <property type="entry name" value="Ac_transferase_dom_sf"/>
</dbReference>
<dbReference type="CDD" id="cd02440">
    <property type="entry name" value="AdoMet_MTases"/>
    <property type="match status" value="1"/>
</dbReference>
<evidence type="ECO:0000259" key="7">
    <source>
        <dbReference type="PROSITE" id="PS52004"/>
    </source>
</evidence>
<dbReference type="Pfam" id="PF00698">
    <property type="entry name" value="Acyl_transf_1"/>
    <property type="match status" value="1"/>
</dbReference>
<dbReference type="Gene3D" id="1.10.1200.10">
    <property type="entry name" value="ACP-like"/>
    <property type="match status" value="1"/>
</dbReference>
<evidence type="ECO:0000256" key="2">
    <source>
        <dbReference type="ARBA" id="ARBA00022553"/>
    </source>
</evidence>
<dbReference type="InterPro" id="IPR018201">
    <property type="entry name" value="Ketoacyl_synth_AS"/>
</dbReference>
<dbReference type="SUPFAM" id="SSF53474">
    <property type="entry name" value="alpha/beta-Hydrolases"/>
    <property type="match status" value="1"/>
</dbReference>
<sequence length="2023" mass="208096">MSGARAAGGERAEGTAGMGTADTGWSAETAGEEWAEGAIAVVGAACRFPGAPDVDAYRRVLRAGADALTRFGPDELRAAGVPEELLRDPAYVPVGGVLPGGELFDRSWFGYSPAEARTIDPQHRVLLEVAVHALDHAGLDPERFPGWVGVFAGCDAAPVPHDFADPAVMSSLVGTEKDFLASRVAYKLGLRGPALTVQTACSTSLVAVHVAGQSLLNHECDAALAGGVSLRLPQARGYLHQEGHIFSRDGRCRSFDAGATGTVPSAGAGLVVLRRLVDAVRDGDRVLAVIRGSALTNDGGEKIGYTAPSVPGQRDAILLALGQSGVDPGDVAHVEAHGTGTEVGDAVEVAALTEAFRHGTDRTGFCALSSVKGNIGHTGSAAGVAGLIKSVLLLRHGEVVPQAHLRRPNPRLDLDRSPFRLVDAVGPLGGRLVAVSSFGIGGTNAHAVLEAAPSRPRGAGPAVFALSARTAGALDRARRELADHLAERRPEPAEVAWTLLCGRRRSAHRFTVPGDDLDAAVAELRDRGRAPAVAPDGPPRVAFLFPGQGALHAGAASAAHEALPVFREHLDHAIALARRDFGVELGAVLDGDVDDAPLRTGLGQQLGLFGIGFALGGQFLAWGVRPVAVLGHSAGEYAAAAVAGAWDLAAGLRVVGERALAMRDAPPGALLAAYAPPEVLAPHLAARPVLAVATFGPGQTVLAGPAPELDDLVRALTAEDVRTAPVESDRAFHTPAMRPAGDRLAAAVAASAPRPPELPVISNLTGEPVDPDRVPDPAYWVEHLTSPVRLTEGMGALLRDGCDVAVELGPGATVVGGLRRHERYRDDVAAVPLLGGRREDRRAALHRALGALWAAGVELPWAELFPVPAVTDLPGTPLEPEPVPPPVVPTGPAPVVAAPVEASGLTTRRWIDTGTRAPAGEPVVLTADHPAARVAAGLLAGDGEVVGLPGDPAGAPLADRLAAAVPRGGIAVHGVDGADLAGLDEVAAHARAAGVRLVLAVSGDPALPDEGRRDLLAWVAHRRRAGRDTALLDLGAEGAPARPPRADPDCAAHAWRAGRWWALTAAPEPVPGGAGEPGPVVVAGDDPGAALTAAHAWSAAGVPVAATVDLRSAPAREELPALAGDLEWTRRPSLSGRPDLLAAVEDCAAAHVVRLLVDRGLLAIGAPVPAAALVAGLDPAGRLPRLAERVVRAPVERGLLVAGDGGLLLTEDAAARVEAAPADGRLAEARGLAELIAHCVRSYPAVFAGETAPHAVLYQDGSDERIARLLADNRVALTDEQACLDALAGAVARLGAGRDRPLRVLEVGGGRGDLTWRVVDRLGVDAEVDYAFTDVSGLQVRKAERQAAERGVGWLRGARCDITADPVAQGFAAGGYDVVLGFNVVHVAPDVAVALTRLGRLLRPDGLLALVELTSAALWTHLVYGLLPGWWDYADDLRADSLHLDADGWRRAARRAGLDCEVASADAGADHAVVLARPAGEPSPEAELTRQLGDDRPAAVLYLASGAAAGAWPGFCAAVRERGARRAVVLTEDPGDWRAELLRDRLDPPDGEVAPWHHLRVAAFDRRVLAGLPRLLTAADLPRSARWTPPPDAPEDSGGAPRAVEAPAAGGAGVNGTGVNGTGVNGTGVNGTALTAGPAAAAPTGVPAVGAATTAATAPIVATPATSAPTTAAAVPATTAPATTTPATDRRAVLARLWCENLGVGAVRDEDDFFVAGGESLALVHLLGEVHRNLGARVETSRFAPTPTFGRLVELVAERAPRADGPVPNLLPLSEGGDGTPLLLCAPATGSSLCYRHVAPLIGRDRPVLGLDVPADHPGGGVRGIAAGHAALVRQVQPEGPYLLGGWSAGFAVAHELAAQLEATGARVRLLVSFDGLLPDTKGRPMGLRPEQALRAVALLAGARLGRSAPLDRTLGLAGRSRVPRIDRIAAVLPDGHELVRSHNRAVRAVLAYRPRPVRAPAVVLKTGVDDTGARRLAARSARLYPGGIEVVAAPGDHWGVLDAEPAAVTADLVLGAFDRYGV</sequence>
<feature type="region of interest" description="Disordered" evidence="5">
    <location>
        <begin position="1583"/>
        <end position="1616"/>
    </location>
</feature>
<dbReference type="Pfam" id="PF16197">
    <property type="entry name" value="KAsynt_C_assoc"/>
    <property type="match status" value="1"/>
</dbReference>
<name>A0ABV9YGC1_9PSEU</name>
<protein>
    <submittedName>
        <fullName evidence="8">Beta-ketoacyl synthase N-terminal-like domain-containing protein</fullName>
    </submittedName>
</protein>
<dbReference type="SUPFAM" id="SSF52151">
    <property type="entry name" value="FabD/lysophospholipase-like"/>
    <property type="match status" value="1"/>
</dbReference>
<dbReference type="PROSITE" id="PS50075">
    <property type="entry name" value="CARRIER"/>
    <property type="match status" value="1"/>
</dbReference>
<keyword evidence="3" id="KW-0808">Transferase</keyword>
<dbReference type="SUPFAM" id="SSF47336">
    <property type="entry name" value="ACP-like"/>
    <property type="match status" value="1"/>
</dbReference>
<dbReference type="InterPro" id="IPR014030">
    <property type="entry name" value="Ketoacyl_synth_N"/>
</dbReference>
<organism evidence="8 9">
    <name type="scientific">Saccharothrix xinjiangensis</name>
    <dbReference type="NCBI Taxonomy" id="204798"/>
    <lineage>
        <taxon>Bacteria</taxon>
        <taxon>Bacillati</taxon>
        <taxon>Actinomycetota</taxon>
        <taxon>Actinomycetes</taxon>
        <taxon>Pseudonocardiales</taxon>
        <taxon>Pseudonocardiaceae</taxon>
        <taxon>Saccharothrix</taxon>
    </lineage>
</organism>
<dbReference type="PROSITE" id="PS00606">
    <property type="entry name" value="KS3_1"/>
    <property type="match status" value="1"/>
</dbReference>
<dbReference type="SMART" id="SM00824">
    <property type="entry name" value="PKS_TE"/>
    <property type="match status" value="1"/>
</dbReference>
<dbReference type="Gene3D" id="3.40.50.1820">
    <property type="entry name" value="alpha/beta hydrolase"/>
    <property type="match status" value="1"/>
</dbReference>
<dbReference type="SMART" id="SM00827">
    <property type="entry name" value="PKS_AT"/>
    <property type="match status" value="1"/>
</dbReference>
<dbReference type="Gene3D" id="3.40.50.150">
    <property type="entry name" value="Vaccinia Virus protein VP39"/>
    <property type="match status" value="1"/>
</dbReference>
<feature type="domain" description="Carrier" evidence="6">
    <location>
        <begin position="1685"/>
        <end position="1760"/>
    </location>
</feature>
<dbReference type="InterPro" id="IPR009081">
    <property type="entry name" value="PP-bd_ACP"/>
</dbReference>
<dbReference type="SUPFAM" id="SSF53901">
    <property type="entry name" value="Thiolase-like"/>
    <property type="match status" value="1"/>
</dbReference>
<dbReference type="InterPro" id="IPR032821">
    <property type="entry name" value="PKS_assoc"/>
</dbReference>
<dbReference type="InterPro" id="IPR029063">
    <property type="entry name" value="SAM-dependent_MTases_sf"/>
</dbReference>
<evidence type="ECO:0000313" key="8">
    <source>
        <dbReference type="EMBL" id="MFC5060434.1"/>
    </source>
</evidence>
<dbReference type="SMART" id="SM00825">
    <property type="entry name" value="PKS_KS"/>
    <property type="match status" value="1"/>
</dbReference>
<dbReference type="EMBL" id="JBHSJB010000053">
    <property type="protein sequence ID" value="MFC5060434.1"/>
    <property type="molecule type" value="Genomic_DNA"/>
</dbReference>
<dbReference type="Pfam" id="PF00975">
    <property type="entry name" value="Thioesterase"/>
    <property type="match status" value="1"/>
</dbReference>
<evidence type="ECO:0000259" key="6">
    <source>
        <dbReference type="PROSITE" id="PS50075"/>
    </source>
</evidence>
<evidence type="ECO:0000256" key="4">
    <source>
        <dbReference type="ARBA" id="ARBA00023268"/>
    </source>
</evidence>
<dbReference type="PANTHER" id="PTHR43775">
    <property type="entry name" value="FATTY ACID SYNTHASE"/>
    <property type="match status" value="1"/>
</dbReference>
<feature type="domain" description="Ketosynthase family 3 (KS3)" evidence="7">
    <location>
        <begin position="36"/>
        <end position="451"/>
    </location>
</feature>
<keyword evidence="4" id="KW-0511">Multifunctional enzyme</keyword>
<evidence type="ECO:0000256" key="1">
    <source>
        <dbReference type="ARBA" id="ARBA00022450"/>
    </source>
</evidence>
<dbReference type="Gene3D" id="3.30.70.3290">
    <property type="match status" value="1"/>
</dbReference>
<feature type="compositionally biased region" description="Low complexity" evidence="5">
    <location>
        <begin position="14"/>
        <end position="24"/>
    </location>
</feature>
<dbReference type="SUPFAM" id="SSF53335">
    <property type="entry name" value="S-adenosyl-L-methionine-dependent methyltransferases"/>
    <property type="match status" value="1"/>
</dbReference>
<dbReference type="Gene3D" id="3.30.70.250">
    <property type="entry name" value="Malonyl-CoA ACP transacylase, ACP-binding"/>
    <property type="match status" value="1"/>
</dbReference>
<dbReference type="Gene3D" id="3.40.47.10">
    <property type="match status" value="1"/>
</dbReference>
<dbReference type="InterPro" id="IPR050091">
    <property type="entry name" value="PKS_NRPS_Biosynth_Enz"/>
</dbReference>
<evidence type="ECO:0000256" key="3">
    <source>
        <dbReference type="ARBA" id="ARBA00022679"/>
    </source>
</evidence>